<organism evidence="2 3">
    <name type="scientific">Rosistilla carotiformis</name>
    <dbReference type="NCBI Taxonomy" id="2528017"/>
    <lineage>
        <taxon>Bacteria</taxon>
        <taxon>Pseudomonadati</taxon>
        <taxon>Planctomycetota</taxon>
        <taxon>Planctomycetia</taxon>
        <taxon>Pirellulales</taxon>
        <taxon>Pirellulaceae</taxon>
        <taxon>Rosistilla</taxon>
    </lineage>
</organism>
<reference evidence="2 3" key="1">
    <citation type="submission" date="2019-02" db="EMBL/GenBank/DDBJ databases">
        <title>Deep-cultivation of Planctomycetes and their phenomic and genomic characterization uncovers novel biology.</title>
        <authorList>
            <person name="Wiegand S."/>
            <person name="Jogler M."/>
            <person name="Boedeker C."/>
            <person name="Pinto D."/>
            <person name="Vollmers J."/>
            <person name="Rivas-Marin E."/>
            <person name="Kohn T."/>
            <person name="Peeters S.H."/>
            <person name="Heuer A."/>
            <person name="Rast P."/>
            <person name="Oberbeckmann S."/>
            <person name="Bunk B."/>
            <person name="Jeske O."/>
            <person name="Meyerdierks A."/>
            <person name="Storesund J.E."/>
            <person name="Kallscheuer N."/>
            <person name="Luecker S."/>
            <person name="Lage O.M."/>
            <person name="Pohl T."/>
            <person name="Merkel B.J."/>
            <person name="Hornburger P."/>
            <person name="Mueller R.-W."/>
            <person name="Bruemmer F."/>
            <person name="Labrenz M."/>
            <person name="Spormann A.M."/>
            <person name="Op den Camp H."/>
            <person name="Overmann J."/>
            <person name="Amann R."/>
            <person name="Jetten M.S.M."/>
            <person name="Mascher T."/>
            <person name="Medema M.H."/>
            <person name="Devos D.P."/>
            <person name="Kaster A.-K."/>
            <person name="Ovreas L."/>
            <person name="Rohde M."/>
            <person name="Galperin M.Y."/>
            <person name="Jogler C."/>
        </authorList>
    </citation>
    <scope>NUCLEOTIDE SEQUENCE [LARGE SCALE GENOMIC DNA]</scope>
    <source>
        <strain evidence="2 3">Poly24</strain>
    </source>
</reference>
<evidence type="ECO:0000256" key="1">
    <source>
        <dbReference type="SAM" id="MobiDB-lite"/>
    </source>
</evidence>
<protein>
    <submittedName>
        <fullName evidence="2">Uncharacterized protein</fullName>
    </submittedName>
</protein>
<keyword evidence="3" id="KW-1185">Reference proteome</keyword>
<feature type="region of interest" description="Disordered" evidence="1">
    <location>
        <begin position="43"/>
        <end position="115"/>
    </location>
</feature>
<feature type="region of interest" description="Disordered" evidence="1">
    <location>
        <begin position="120"/>
        <end position="139"/>
    </location>
</feature>
<sequence>MISFSTSRCPTVSPDTFSGYPLRVGWSLFVVIWLMSSIAVAQPPSSNQSADMWRPYRKPGTAVPNRDTQPPAKPATQELPRRSTNDPFADDLSGGDIAPPTDNASQEGGAAAGSQIALASHEEESLPQEPAPFQIPPGLDVPPSANLVGAGNPVGRVARASFDPMLIESMDGEVYEDYGGEGAIVGGCANCGGNCGASGINYCQATWTFSAEYLLWSMSGFDIPALVTSSQAGTPRTDAGILGEPNTRVLFGQQTVVDGTRSGSRFSLSRVLDPSGMKTIELSYFFLGKTSDSFNANSDGAGILARPFYSVESGAMGPNAELVAFPGVLEGNISVSASTQMQGGGLVAYQVIDRSDCRQIRLFAGYNYHELEESVQVQDFKRTLDSSLGLAVGTTIAESDRFDTDNQISSFVLGADLHARHRRWSVGMMMKLGFGNNRATATLDGSTTTTVPLAGGDDVSTVNTGLLVLESNRGVYEGNEFTMIPQLGLDVGFQLTRGWSAHVGYDFIYWSRVVRPGDQIDTNLNLSQLAAGGLSGLPAPTMPWKVSDLRVHAVDFGLQFAY</sequence>
<evidence type="ECO:0000313" key="3">
    <source>
        <dbReference type="Proteomes" id="UP000315082"/>
    </source>
</evidence>
<dbReference type="KEGG" id="rcf:Poly24_35460"/>
<dbReference type="RefSeq" id="WP_145098006.1">
    <property type="nucleotide sequence ID" value="NZ_CP036348.1"/>
</dbReference>
<accession>A0A518JWB0</accession>
<dbReference type="EMBL" id="CP036348">
    <property type="protein sequence ID" value="QDV69829.1"/>
    <property type="molecule type" value="Genomic_DNA"/>
</dbReference>
<dbReference type="Pfam" id="PF07585">
    <property type="entry name" value="BBP7"/>
    <property type="match status" value="1"/>
</dbReference>
<dbReference type="AlphaFoldDB" id="A0A518JWB0"/>
<dbReference type="InterPro" id="IPR011446">
    <property type="entry name" value="BBP7"/>
</dbReference>
<name>A0A518JWB0_9BACT</name>
<proteinExistence type="predicted"/>
<evidence type="ECO:0000313" key="2">
    <source>
        <dbReference type="EMBL" id="QDV69829.1"/>
    </source>
</evidence>
<dbReference type="Proteomes" id="UP000315082">
    <property type="component" value="Chromosome"/>
</dbReference>
<gene>
    <name evidence="2" type="ORF">Poly24_35460</name>
</gene>
<dbReference type="OrthoDB" id="8212403at2"/>